<dbReference type="PANTHER" id="PTHR42788:SF13">
    <property type="entry name" value="ALIPHATIC SULFONATES IMPORT ATP-BINDING PROTEIN SSUB"/>
    <property type="match status" value="1"/>
</dbReference>
<evidence type="ECO:0000256" key="1">
    <source>
        <dbReference type="ARBA" id="ARBA00022448"/>
    </source>
</evidence>
<dbReference type="Pfam" id="PF00005">
    <property type="entry name" value="ABC_tran"/>
    <property type="match status" value="1"/>
</dbReference>
<dbReference type="PANTHER" id="PTHR42788">
    <property type="entry name" value="TAURINE IMPORT ATP-BINDING PROTEIN-RELATED"/>
    <property type="match status" value="1"/>
</dbReference>
<protein>
    <submittedName>
        <fullName evidence="5">ABC transporter ATP-binding protein</fullName>
    </submittedName>
</protein>
<dbReference type="InterPro" id="IPR027417">
    <property type="entry name" value="P-loop_NTPase"/>
</dbReference>
<keyword evidence="6" id="KW-1185">Reference proteome</keyword>
<organism evidence="5 6">
    <name type="scientific">Sphaerochaeta associata</name>
    <dbReference type="NCBI Taxonomy" id="1129264"/>
    <lineage>
        <taxon>Bacteria</taxon>
        <taxon>Pseudomonadati</taxon>
        <taxon>Spirochaetota</taxon>
        <taxon>Spirochaetia</taxon>
        <taxon>Spirochaetales</taxon>
        <taxon>Sphaerochaetaceae</taxon>
        <taxon>Sphaerochaeta</taxon>
    </lineage>
</organism>
<dbReference type="Gene3D" id="3.40.50.300">
    <property type="entry name" value="P-loop containing nucleotide triphosphate hydrolases"/>
    <property type="match status" value="1"/>
</dbReference>
<evidence type="ECO:0000256" key="3">
    <source>
        <dbReference type="ARBA" id="ARBA00022840"/>
    </source>
</evidence>
<dbReference type="InterPro" id="IPR050166">
    <property type="entry name" value="ABC_transporter_ATP-bind"/>
</dbReference>
<dbReference type="InterPro" id="IPR017871">
    <property type="entry name" value="ABC_transporter-like_CS"/>
</dbReference>
<dbReference type="SMART" id="SM00382">
    <property type="entry name" value="AAA"/>
    <property type="match status" value="1"/>
</dbReference>
<proteinExistence type="predicted"/>
<dbReference type="InterPro" id="IPR003439">
    <property type="entry name" value="ABC_transporter-like_ATP-bd"/>
</dbReference>
<evidence type="ECO:0000313" key="6">
    <source>
        <dbReference type="Proteomes" id="UP000829708"/>
    </source>
</evidence>
<dbReference type="RefSeq" id="WP_244771367.1">
    <property type="nucleotide sequence ID" value="NZ_CP094929.1"/>
</dbReference>
<name>A0ABY4D6Q0_9SPIR</name>
<keyword evidence="1" id="KW-0813">Transport</keyword>
<evidence type="ECO:0000259" key="4">
    <source>
        <dbReference type="PROSITE" id="PS50893"/>
    </source>
</evidence>
<dbReference type="EMBL" id="CP094929">
    <property type="protein sequence ID" value="UOM49973.1"/>
    <property type="molecule type" value="Genomic_DNA"/>
</dbReference>
<feature type="domain" description="ABC transporter" evidence="4">
    <location>
        <begin position="1"/>
        <end position="224"/>
    </location>
</feature>
<dbReference type="InterPro" id="IPR003593">
    <property type="entry name" value="AAA+_ATPase"/>
</dbReference>
<evidence type="ECO:0000313" key="5">
    <source>
        <dbReference type="EMBL" id="UOM49973.1"/>
    </source>
</evidence>
<keyword evidence="2" id="KW-0547">Nucleotide-binding</keyword>
<dbReference type="Proteomes" id="UP000829708">
    <property type="component" value="Chromosome"/>
</dbReference>
<evidence type="ECO:0000256" key="2">
    <source>
        <dbReference type="ARBA" id="ARBA00022741"/>
    </source>
</evidence>
<reference evidence="6" key="1">
    <citation type="journal article" date="2024" name="J Bioinform Genom">
        <title>Complete genome sequence of the type strain bacterium Sphaerochaeta associata GLS2t (VKM B-2742)t.</title>
        <authorList>
            <person name="Troshina O.Y."/>
            <person name="Tepeeva A.N."/>
            <person name="Arzamasceva V.O."/>
            <person name="Whitman W.B."/>
            <person name="Varghese N."/>
            <person name="Shapiro N."/>
            <person name="Woyke T."/>
            <person name="Kripides N.C."/>
            <person name="Vasilenko O.V."/>
        </authorList>
    </citation>
    <scope>NUCLEOTIDE SEQUENCE [LARGE SCALE GENOMIC DNA]</scope>
    <source>
        <strain evidence="6">GLS2T</strain>
    </source>
</reference>
<dbReference type="PROSITE" id="PS50893">
    <property type="entry name" value="ABC_TRANSPORTER_2"/>
    <property type="match status" value="1"/>
</dbReference>
<accession>A0ABY4D6Q0</accession>
<gene>
    <name evidence="5" type="ORF">MUG09_10445</name>
</gene>
<dbReference type="PROSITE" id="PS00211">
    <property type="entry name" value="ABC_TRANSPORTER_1"/>
    <property type="match status" value="1"/>
</dbReference>
<keyword evidence="3 5" id="KW-0067">ATP-binding</keyword>
<dbReference type="GO" id="GO:0005524">
    <property type="term" value="F:ATP binding"/>
    <property type="evidence" value="ECO:0007669"/>
    <property type="project" value="UniProtKB-KW"/>
</dbReference>
<sequence length="237" mass="26029">MRFQSISKAYGANCIFDGFDLEIETRSILSVVGPSGEGKTTLLQIAAGLVKPDGGSVIKEAEEEGSISYLFQEPRLLPHSTVFTNVELALRSFVSSRVERERVVLHYLEMVGLSDSACLYPAQLSGGMRQRVAIARSFAHPAKLMLLDEPFQSLDIKLKVNLLKAFIGLWEESPRTTLFVTHDPKEAILLGDAVCCLGDPKKPLLYQKIDIPRKARNIGDQTLLALEASLVQALVSS</sequence>
<dbReference type="SUPFAM" id="SSF52540">
    <property type="entry name" value="P-loop containing nucleoside triphosphate hydrolases"/>
    <property type="match status" value="1"/>
</dbReference>